<keyword evidence="2" id="KW-0285">Flavoprotein</keyword>
<dbReference type="SUPFAM" id="SSF51905">
    <property type="entry name" value="FAD/NAD(P)-binding domain"/>
    <property type="match status" value="1"/>
</dbReference>
<comment type="caution">
    <text evidence="7">The sequence shown here is derived from an EMBL/GenBank/DDBJ whole genome shotgun (WGS) entry which is preliminary data.</text>
</comment>
<dbReference type="Gene3D" id="3.50.50.100">
    <property type="match status" value="1"/>
</dbReference>
<evidence type="ECO:0000313" key="8">
    <source>
        <dbReference type="Proteomes" id="UP000050863"/>
    </source>
</evidence>
<dbReference type="Pfam" id="PF07992">
    <property type="entry name" value="Pyr_redox_2"/>
    <property type="match status" value="1"/>
</dbReference>
<evidence type="ECO:0000256" key="5">
    <source>
        <dbReference type="ARBA" id="ARBA00023027"/>
    </source>
</evidence>
<dbReference type="Proteomes" id="UP000050863">
    <property type="component" value="Unassembled WGS sequence"/>
</dbReference>
<dbReference type="OrthoDB" id="9781621at2"/>
<proteinExistence type="inferred from homology"/>
<evidence type="ECO:0000259" key="6">
    <source>
        <dbReference type="Pfam" id="PF07992"/>
    </source>
</evidence>
<accession>A0A0R3L4K2</accession>
<keyword evidence="4" id="KW-0560">Oxidoreductase</keyword>
<dbReference type="STRING" id="280332.CQ12_06945"/>
<keyword evidence="5" id="KW-0520">NAD</keyword>
<evidence type="ECO:0000313" key="7">
    <source>
        <dbReference type="EMBL" id="KRR02802.1"/>
    </source>
</evidence>
<dbReference type="PANTHER" id="PTHR43706:SF45">
    <property type="entry name" value="NADH DEHYDROGENASE-LIKE PROTEIN RV1812C"/>
    <property type="match status" value="1"/>
</dbReference>
<evidence type="ECO:0000256" key="1">
    <source>
        <dbReference type="ARBA" id="ARBA00005272"/>
    </source>
</evidence>
<reference evidence="7 8" key="1">
    <citation type="submission" date="2014-03" db="EMBL/GenBank/DDBJ databases">
        <title>Bradyrhizobium valentinum sp. nov., isolated from effective nodules of Lupinus mariae-josephae, a lupine endemic of basic-lime soils in Eastern Spain.</title>
        <authorList>
            <person name="Duran D."/>
            <person name="Rey L."/>
            <person name="Navarro A."/>
            <person name="Busquets A."/>
            <person name="Imperial J."/>
            <person name="Ruiz-Argueso T."/>
        </authorList>
    </citation>
    <scope>NUCLEOTIDE SEQUENCE [LARGE SCALE GENOMIC DNA]</scope>
    <source>
        <strain evidence="7 8">PAC68</strain>
    </source>
</reference>
<sequence>MRLIIIGAGFAGMYAALSAARLRDIQGVSPEELQIALIAPEPTLVVRPRLYEPKPETLTAPLLDVLKAIDVDYVQGSAETIDTKAQTVQIATPKGTRKTLSYDRLVVATGSRLFRPNIPGLAEHSFSVDSLGDAIALDKHLHSLVDRPAVNGRDTVVVAGGGFTGIEAATEMPSRLRKIFGKDAKTRVIIVDRNSAIAPDMGEGPRPLIEEAMRKLGVETRLGAGVASLDKSGVTLSNGEHIETETVIWAAGMRAAPLTQQIPAERDNFGRLLVDRDLRVPTAPGVFATGDAARAACDDDGNYALMSCQHATRMGAFAGNNAAAELLGVPTKPYHQKGYVTCLDLGGAGALFTRGWEREVSMVGDVAKKTKQEINTVWIYPPKAERAAALASADPERVTDVSGFF</sequence>
<dbReference type="PRINTS" id="PR00469">
    <property type="entry name" value="PNDRDTASEII"/>
</dbReference>
<dbReference type="PRINTS" id="PR00368">
    <property type="entry name" value="FADPNR"/>
</dbReference>
<evidence type="ECO:0000256" key="3">
    <source>
        <dbReference type="ARBA" id="ARBA00022827"/>
    </source>
</evidence>
<dbReference type="InterPro" id="IPR023753">
    <property type="entry name" value="FAD/NAD-binding_dom"/>
</dbReference>
<protein>
    <submittedName>
        <fullName evidence="7">Pyridine nucleotide-disulfide oxidoreductase</fullName>
    </submittedName>
</protein>
<keyword evidence="3" id="KW-0274">FAD</keyword>
<dbReference type="AlphaFoldDB" id="A0A0R3L4K2"/>
<feature type="domain" description="FAD/NAD(P)-binding" evidence="6">
    <location>
        <begin position="2"/>
        <end position="315"/>
    </location>
</feature>
<dbReference type="GO" id="GO:0003954">
    <property type="term" value="F:NADH dehydrogenase activity"/>
    <property type="evidence" value="ECO:0007669"/>
    <property type="project" value="InterPro"/>
</dbReference>
<dbReference type="EMBL" id="LLXZ01000152">
    <property type="protein sequence ID" value="KRR02802.1"/>
    <property type="molecule type" value="Genomic_DNA"/>
</dbReference>
<name>A0A0R3L4K2_9BRAD</name>
<organism evidence="7 8">
    <name type="scientific">Bradyrhizobium jicamae</name>
    <dbReference type="NCBI Taxonomy" id="280332"/>
    <lineage>
        <taxon>Bacteria</taxon>
        <taxon>Pseudomonadati</taxon>
        <taxon>Pseudomonadota</taxon>
        <taxon>Alphaproteobacteria</taxon>
        <taxon>Hyphomicrobiales</taxon>
        <taxon>Nitrobacteraceae</taxon>
        <taxon>Bradyrhizobium</taxon>
    </lineage>
</organism>
<comment type="similarity">
    <text evidence="1">Belongs to the NADH dehydrogenase family.</text>
</comment>
<dbReference type="RefSeq" id="WP_057837929.1">
    <property type="nucleotide sequence ID" value="NZ_LLXZ01000152.1"/>
</dbReference>
<evidence type="ECO:0000256" key="4">
    <source>
        <dbReference type="ARBA" id="ARBA00023002"/>
    </source>
</evidence>
<gene>
    <name evidence="7" type="ORF">CQ12_06945</name>
</gene>
<dbReference type="InterPro" id="IPR036188">
    <property type="entry name" value="FAD/NAD-bd_sf"/>
</dbReference>
<keyword evidence="8" id="KW-1185">Reference proteome</keyword>
<evidence type="ECO:0000256" key="2">
    <source>
        <dbReference type="ARBA" id="ARBA00022630"/>
    </source>
</evidence>
<dbReference type="PANTHER" id="PTHR43706">
    <property type="entry name" value="NADH DEHYDROGENASE"/>
    <property type="match status" value="1"/>
</dbReference>
<dbReference type="InterPro" id="IPR045024">
    <property type="entry name" value="NDH-2"/>
</dbReference>